<dbReference type="GO" id="GO:0046820">
    <property type="term" value="F:4-amino-4-deoxychorismate synthase activity"/>
    <property type="evidence" value="ECO:0007669"/>
    <property type="project" value="UniProtKB-EC"/>
</dbReference>
<dbReference type="AlphaFoldDB" id="A0A517MP96"/>
<dbReference type="InterPro" id="IPR006805">
    <property type="entry name" value="Anth_synth_I_N"/>
</dbReference>
<sequence length="499" mass="56134">MSNSRRPKVTTTVNLPAETQLDFSWLKRKPSECEVGVDIDFYKLFYALKSNFSCSYFFESLELPRHQDRYFTTGFDPLVQFIARGNQLTIRGDAESIQRITGQQGTPIEKGSCEVIVDLEGQSENPYEYLKRQIPLERLGRTHQGGLIGYFCYESVNYFEPAIKLEEHADYPTFHLGLYTDGLILDNETGICHYYTYHEDRMDQVRPLLDGLDDISIPTRLDSVKVLGNSETREEHTTAINNTLDEVKAGNTFQAEVGFKTLYKIQGDKIAVYDRLRQINPSPYMFYVVFDDVELMGASPEILIANTGPAVLTTPTAGTTGRSEDPDEDRRLARALLTDAKEIAEHNMLVDLHRNDLSRVCRIGTVRIASLMYLIRFSHVQHIVSDVVGELSADQTAYDLLAAILPGGVVSGAPKIETMKIIDRNENTPRGPYGGAVGRFSFNGDSTFCLPIRSLFCKGDECFTQTCSGVVLDSNAENEYRELTRKLAAMQQTLQELSQ</sequence>
<proteinExistence type="predicted"/>
<dbReference type="InterPro" id="IPR015890">
    <property type="entry name" value="Chorismate_C"/>
</dbReference>
<feature type="domain" description="Anthranilate synthase component I N-terminal" evidence="2">
    <location>
        <begin position="42"/>
        <end position="191"/>
    </location>
</feature>
<evidence type="ECO:0000313" key="4">
    <source>
        <dbReference type="Proteomes" id="UP000320672"/>
    </source>
</evidence>
<dbReference type="Gene3D" id="3.60.120.10">
    <property type="entry name" value="Anthranilate synthase"/>
    <property type="match status" value="1"/>
</dbReference>
<evidence type="ECO:0000259" key="1">
    <source>
        <dbReference type="Pfam" id="PF00425"/>
    </source>
</evidence>
<keyword evidence="4" id="KW-1185">Reference proteome</keyword>
<dbReference type="Proteomes" id="UP000320672">
    <property type="component" value="Chromosome"/>
</dbReference>
<dbReference type="PRINTS" id="PR00095">
    <property type="entry name" value="ANTSNTHASEI"/>
</dbReference>
<dbReference type="EC" id="2.6.1.85" evidence="3"/>
<keyword evidence="3" id="KW-0808">Transferase</keyword>
<gene>
    <name evidence="3" type="primary">trpE</name>
    <name evidence="3" type="ORF">FF011L_55120</name>
</gene>
<accession>A0A517MP96</accession>
<evidence type="ECO:0000259" key="2">
    <source>
        <dbReference type="Pfam" id="PF04715"/>
    </source>
</evidence>
<dbReference type="GO" id="GO:0000162">
    <property type="term" value="P:L-tryptophan biosynthetic process"/>
    <property type="evidence" value="ECO:0007669"/>
    <property type="project" value="TreeGrafter"/>
</dbReference>
<reference evidence="3 4" key="1">
    <citation type="submission" date="2019-02" db="EMBL/GenBank/DDBJ databases">
        <title>Deep-cultivation of Planctomycetes and their phenomic and genomic characterization uncovers novel biology.</title>
        <authorList>
            <person name="Wiegand S."/>
            <person name="Jogler M."/>
            <person name="Boedeker C."/>
            <person name="Pinto D."/>
            <person name="Vollmers J."/>
            <person name="Rivas-Marin E."/>
            <person name="Kohn T."/>
            <person name="Peeters S.H."/>
            <person name="Heuer A."/>
            <person name="Rast P."/>
            <person name="Oberbeckmann S."/>
            <person name="Bunk B."/>
            <person name="Jeske O."/>
            <person name="Meyerdierks A."/>
            <person name="Storesund J.E."/>
            <person name="Kallscheuer N."/>
            <person name="Luecker S."/>
            <person name="Lage O.M."/>
            <person name="Pohl T."/>
            <person name="Merkel B.J."/>
            <person name="Hornburger P."/>
            <person name="Mueller R.-W."/>
            <person name="Bruemmer F."/>
            <person name="Labrenz M."/>
            <person name="Spormann A.M."/>
            <person name="Op den Camp H."/>
            <person name="Overmann J."/>
            <person name="Amann R."/>
            <person name="Jetten M.S.M."/>
            <person name="Mascher T."/>
            <person name="Medema M.H."/>
            <person name="Devos D.P."/>
            <person name="Kaster A.-K."/>
            <person name="Ovreas L."/>
            <person name="Rohde M."/>
            <person name="Galperin M.Y."/>
            <person name="Jogler C."/>
        </authorList>
    </citation>
    <scope>NUCLEOTIDE SEQUENCE [LARGE SCALE GENOMIC DNA]</scope>
    <source>
        <strain evidence="3 4">FF011L</strain>
    </source>
</reference>
<dbReference type="Pfam" id="PF00425">
    <property type="entry name" value="Chorismate_bind"/>
    <property type="match status" value="1"/>
</dbReference>
<keyword evidence="3" id="KW-0032">Aminotransferase</keyword>
<dbReference type="SUPFAM" id="SSF56322">
    <property type="entry name" value="ADC synthase"/>
    <property type="match status" value="1"/>
</dbReference>
<evidence type="ECO:0000313" key="3">
    <source>
        <dbReference type="EMBL" id="QDS96700.1"/>
    </source>
</evidence>
<dbReference type="KEGG" id="rml:FF011L_55120"/>
<dbReference type="OrthoDB" id="9803598at2"/>
<dbReference type="EMBL" id="CP036262">
    <property type="protein sequence ID" value="QDS96700.1"/>
    <property type="molecule type" value="Genomic_DNA"/>
</dbReference>
<feature type="domain" description="Chorismate-utilising enzyme C-terminal" evidence="1">
    <location>
        <begin position="233"/>
        <end position="486"/>
    </location>
</feature>
<dbReference type="Pfam" id="PF04715">
    <property type="entry name" value="Anth_synt_I_N"/>
    <property type="match status" value="1"/>
</dbReference>
<dbReference type="PANTHER" id="PTHR11236">
    <property type="entry name" value="AMINOBENZOATE/ANTHRANILATE SYNTHASE"/>
    <property type="match status" value="1"/>
</dbReference>
<dbReference type="InterPro" id="IPR005801">
    <property type="entry name" value="ADC_synthase"/>
</dbReference>
<dbReference type="PANTHER" id="PTHR11236:SF9">
    <property type="entry name" value="ANTHRANILATE SYNTHASE COMPONENT 1"/>
    <property type="match status" value="1"/>
</dbReference>
<protein>
    <submittedName>
        <fullName evidence="3">Anthranilate synthase component 1</fullName>
        <ecNumber evidence="3">2.6.1.85</ecNumber>
    </submittedName>
</protein>
<name>A0A517MP96_9BACT</name>
<dbReference type="InterPro" id="IPR019999">
    <property type="entry name" value="Anth_synth_I-like"/>
</dbReference>
<organism evidence="3 4">
    <name type="scientific">Roseimaritima multifibrata</name>
    <dbReference type="NCBI Taxonomy" id="1930274"/>
    <lineage>
        <taxon>Bacteria</taxon>
        <taxon>Pseudomonadati</taxon>
        <taxon>Planctomycetota</taxon>
        <taxon>Planctomycetia</taxon>
        <taxon>Pirellulales</taxon>
        <taxon>Pirellulaceae</taxon>
        <taxon>Roseimaritima</taxon>
    </lineage>
</organism>